<evidence type="ECO:0000313" key="4">
    <source>
        <dbReference type="Proteomes" id="UP000317550"/>
    </source>
</evidence>
<dbReference type="KEGG" id="cari:FNU76_09110"/>
<keyword evidence="4" id="KW-1185">Reference proteome</keyword>
<sequence length="179" mass="19249">MRPPLSCCAVLLSTLAFAAEPAAPATPALNRLFFTAAERDELDRIRVGVLDNSDARHARTLELNGIVQKNGEPPLLWINGSRYKGHDIAGARIAPAALSASTMLISMPAPDPREMVLKVGQTLDPAGGNLREVYQRPPQELNQLLQLLSRRGPPPPQKAEGKDKGKAPPDGKNTPPKKS</sequence>
<name>A0A516SEC6_9NEIS</name>
<evidence type="ECO:0000256" key="2">
    <source>
        <dbReference type="SAM" id="SignalP"/>
    </source>
</evidence>
<dbReference type="EMBL" id="CP041730">
    <property type="protein sequence ID" value="QDQ26515.1"/>
    <property type="molecule type" value="Genomic_DNA"/>
</dbReference>
<dbReference type="AlphaFoldDB" id="A0A516SEC6"/>
<dbReference type="OrthoDB" id="9181795at2"/>
<feature type="region of interest" description="Disordered" evidence="1">
    <location>
        <begin position="148"/>
        <end position="179"/>
    </location>
</feature>
<keyword evidence="2" id="KW-0732">Signal</keyword>
<feature type="signal peptide" evidence="2">
    <location>
        <begin position="1"/>
        <end position="18"/>
    </location>
</feature>
<organism evidence="3 4">
    <name type="scientific">Chitinimonas arctica</name>
    <dbReference type="NCBI Taxonomy" id="2594795"/>
    <lineage>
        <taxon>Bacteria</taxon>
        <taxon>Pseudomonadati</taxon>
        <taxon>Pseudomonadota</taxon>
        <taxon>Betaproteobacteria</taxon>
        <taxon>Neisseriales</taxon>
        <taxon>Chitinibacteraceae</taxon>
        <taxon>Chitinimonas</taxon>
    </lineage>
</organism>
<proteinExistence type="predicted"/>
<feature type="chain" id="PRO_5021995109" evidence="2">
    <location>
        <begin position="19"/>
        <end position="179"/>
    </location>
</feature>
<accession>A0A516SEC6</accession>
<dbReference type="Proteomes" id="UP000317550">
    <property type="component" value="Chromosome"/>
</dbReference>
<evidence type="ECO:0000256" key="1">
    <source>
        <dbReference type="SAM" id="MobiDB-lite"/>
    </source>
</evidence>
<dbReference type="RefSeq" id="WP_144277909.1">
    <property type="nucleotide sequence ID" value="NZ_CP041730.1"/>
</dbReference>
<evidence type="ECO:0000313" key="3">
    <source>
        <dbReference type="EMBL" id="QDQ26515.1"/>
    </source>
</evidence>
<protein>
    <submittedName>
        <fullName evidence="3">Uncharacterized protein</fullName>
    </submittedName>
</protein>
<gene>
    <name evidence="3" type="ORF">FNU76_09110</name>
</gene>
<feature type="compositionally biased region" description="Basic and acidic residues" evidence="1">
    <location>
        <begin position="159"/>
        <end position="169"/>
    </location>
</feature>
<reference evidence="4" key="1">
    <citation type="submission" date="2019-07" db="EMBL/GenBank/DDBJ databases">
        <title>Chitinimonas sp. nov., isolated from Ny-Alesund, arctica soil.</title>
        <authorList>
            <person name="Xu Q."/>
            <person name="Peng F."/>
        </authorList>
    </citation>
    <scope>NUCLEOTIDE SEQUENCE [LARGE SCALE GENOMIC DNA]</scope>
    <source>
        <strain evidence="4">R3-44</strain>
    </source>
</reference>